<feature type="domain" description="Protein kinase" evidence="6">
    <location>
        <begin position="1"/>
        <end position="242"/>
    </location>
</feature>
<keyword evidence="5" id="KW-0175">Coiled coil</keyword>
<dbReference type="SUPFAM" id="SSF56112">
    <property type="entry name" value="Protein kinase-like (PK-like)"/>
    <property type="match status" value="1"/>
</dbReference>
<feature type="coiled-coil region" evidence="5">
    <location>
        <begin position="200"/>
        <end position="248"/>
    </location>
</feature>
<dbReference type="InterPro" id="IPR011009">
    <property type="entry name" value="Kinase-like_dom_sf"/>
</dbReference>
<dbReference type="PANTHER" id="PTHR24348:SF22">
    <property type="entry name" value="NON-SPECIFIC SERINE_THREONINE PROTEIN KINASE"/>
    <property type="match status" value="1"/>
</dbReference>
<keyword evidence="3" id="KW-0418">Kinase</keyword>
<name>A0ABQ9WK55_9EUKA</name>
<evidence type="ECO:0000313" key="8">
    <source>
        <dbReference type="Proteomes" id="UP001281761"/>
    </source>
</evidence>
<dbReference type="EMBL" id="JARBJD010000828">
    <property type="protein sequence ID" value="KAK2939845.1"/>
    <property type="molecule type" value="Genomic_DNA"/>
</dbReference>
<organism evidence="7 8">
    <name type="scientific">Blattamonas nauphoetae</name>
    <dbReference type="NCBI Taxonomy" id="2049346"/>
    <lineage>
        <taxon>Eukaryota</taxon>
        <taxon>Metamonada</taxon>
        <taxon>Preaxostyla</taxon>
        <taxon>Oxymonadida</taxon>
        <taxon>Blattamonas</taxon>
    </lineage>
</organism>
<protein>
    <recommendedName>
        <fullName evidence="6">Protein kinase domain-containing protein</fullName>
    </recommendedName>
</protein>
<keyword evidence="2" id="KW-0547">Nucleotide-binding</keyword>
<dbReference type="InterPro" id="IPR045269">
    <property type="entry name" value="Atg1-like"/>
</dbReference>
<comment type="caution">
    <text evidence="7">The sequence shown here is derived from an EMBL/GenBank/DDBJ whole genome shotgun (WGS) entry which is preliminary data.</text>
</comment>
<dbReference type="Proteomes" id="UP001281761">
    <property type="component" value="Unassembled WGS sequence"/>
</dbReference>
<evidence type="ECO:0000259" key="6">
    <source>
        <dbReference type="PROSITE" id="PS50011"/>
    </source>
</evidence>
<keyword evidence="4" id="KW-0067">ATP-binding</keyword>
<evidence type="ECO:0000313" key="7">
    <source>
        <dbReference type="EMBL" id="KAK2939845.1"/>
    </source>
</evidence>
<sequence>MKVLPFTSEADFNKNEHEISKLQKNQHKNVVGFVEAIEGDTAHFVVLELCSCSLADRMSEGQKLGTLMDRVKVFRIVQDVLAGLGFLHSRNEVDFEEWLESGLKRRGMRRSVDDAVLGPEMFVLGGNVGSVSQAGDMWAFGLIVLELLTGKAWISGQNAVEIAESVKGFDVQAVCRPATIANTAEPLLSTPFDFGRKHHSRFIREELDSTERTVEQLLERLSERDNTIAQLEREKAQMQQIIEQQATTIAQQRVHDTVGCRVYRHFRFKRKLSWLWLCQICERRISTKGNGAEETEAAEGGDKMEELACEQLALEMTDEEFRTFEDGTSRGFGFCLFEKTKMHVNAFSSPVKQKFRVDVFRLTLFRAIANELPEPNLQWELESMARECRYQVCPVWVRWGCLIAADADELHASDGMGQMGMGMPIGAAI</sequence>
<accession>A0ABQ9WK55</accession>
<dbReference type="SMART" id="SM00220">
    <property type="entry name" value="S_TKc"/>
    <property type="match status" value="1"/>
</dbReference>
<evidence type="ECO:0000256" key="3">
    <source>
        <dbReference type="ARBA" id="ARBA00022777"/>
    </source>
</evidence>
<evidence type="ECO:0000256" key="1">
    <source>
        <dbReference type="ARBA" id="ARBA00022679"/>
    </source>
</evidence>
<dbReference type="InterPro" id="IPR000719">
    <property type="entry name" value="Prot_kinase_dom"/>
</dbReference>
<evidence type="ECO:0000256" key="2">
    <source>
        <dbReference type="ARBA" id="ARBA00022741"/>
    </source>
</evidence>
<dbReference type="Gene3D" id="1.10.510.10">
    <property type="entry name" value="Transferase(Phosphotransferase) domain 1"/>
    <property type="match status" value="2"/>
</dbReference>
<keyword evidence="8" id="KW-1185">Reference proteome</keyword>
<dbReference type="PANTHER" id="PTHR24348">
    <property type="entry name" value="SERINE/THREONINE-PROTEIN KINASE UNC-51-RELATED"/>
    <property type="match status" value="1"/>
</dbReference>
<dbReference type="PROSITE" id="PS50011">
    <property type="entry name" value="PROTEIN_KINASE_DOM"/>
    <property type="match status" value="1"/>
</dbReference>
<proteinExistence type="predicted"/>
<keyword evidence="1" id="KW-0808">Transferase</keyword>
<evidence type="ECO:0000256" key="4">
    <source>
        <dbReference type="ARBA" id="ARBA00022840"/>
    </source>
</evidence>
<gene>
    <name evidence="7" type="ORF">BLNAU_25244</name>
</gene>
<evidence type="ECO:0000256" key="5">
    <source>
        <dbReference type="SAM" id="Coils"/>
    </source>
</evidence>
<reference evidence="7 8" key="1">
    <citation type="journal article" date="2022" name="bioRxiv">
        <title>Genomics of Preaxostyla Flagellates Illuminates Evolutionary Transitions and the Path Towards Mitochondrial Loss.</title>
        <authorList>
            <person name="Novak L.V.F."/>
            <person name="Treitli S.C."/>
            <person name="Pyrih J."/>
            <person name="Halakuc P."/>
            <person name="Pipaliya S.V."/>
            <person name="Vacek V."/>
            <person name="Brzon O."/>
            <person name="Soukal P."/>
            <person name="Eme L."/>
            <person name="Dacks J.B."/>
            <person name="Karnkowska A."/>
            <person name="Elias M."/>
            <person name="Hampl V."/>
        </authorList>
    </citation>
    <scope>NUCLEOTIDE SEQUENCE [LARGE SCALE GENOMIC DNA]</scope>
    <source>
        <strain evidence="7">NAU3</strain>
        <tissue evidence="7">Gut</tissue>
    </source>
</reference>